<evidence type="ECO:0000256" key="1">
    <source>
        <dbReference type="ARBA" id="ARBA00006215"/>
    </source>
</evidence>
<feature type="compositionally biased region" description="Acidic residues" evidence="3">
    <location>
        <begin position="268"/>
        <end position="286"/>
    </location>
</feature>
<dbReference type="InterPro" id="IPR032732">
    <property type="entry name" value="SPATA6_N"/>
</dbReference>
<evidence type="ECO:0000313" key="6">
    <source>
        <dbReference type="RefSeq" id="XP_032826585.1"/>
    </source>
</evidence>
<proteinExistence type="inferred from homology"/>
<dbReference type="PANTHER" id="PTHR16435:SF6">
    <property type="entry name" value="IP09370P"/>
    <property type="match status" value="1"/>
</dbReference>
<keyword evidence="2" id="KW-0597">Phosphoprotein</keyword>
<sequence>MPRKLFKCTVELDVQAVTCPGVFLPNKDDIYLSVCMFGQYRKCRCIPAVFPLLVHERLRFQKVFPRATDPADVAQLLEEECVRIELIQLTLPGGESLATHEGDVRCFLFPEPRLTPPAHGSDGQILLNRAHNYPGIAPQLEFSTRTSIVETSRRADGEEDAHWGPCSFCCYGNDADEAAAMTTRRPRGRSPVARTSPKRASAGGAARPAKRRSVSRAAAAVGSRARSTSPRQGYFPGTRSSPSATPNRGQGNWSGKVATVHNVTISYEDGDNDDDDDGDGGDDDDLTVGALAARPLSAPTAMSRRTPLQDGNGVHREAPTRSLLLADPRGLPWGFVRRESSPVNSWEKIHERVKNLLTTHRARDRLWKGATEWEVKEVLERRSLSPHRLTFRESH</sequence>
<dbReference type="PANTHER" id="PTHR16435">
    <property type="entry name" value="SPERMATOGENESIS-ASSOCIATED PROTEIN 6 SPATA6"/>
    <property type="match status" value="1"/>
</dbReference>
<evidence type="ECO:0000256" key="2">
    <source>
        <dbReference type="ARBA" id="ARBA00022553"/>
    </source>
</evidence>
<dbReference type="RefSeq" id="XP_032826585.1">
    <property type="nucleotide sequence ID" value="XM_032970694.1"/>
</dbReference>
<comment type="similarity">
    <text evidence="1">Belongs to the SPATA6 family.</text>
</comment>
<feature type="domain" description="Spermatogenesis-associated protein 6 N-terminal" evidence="4">
    <location>
        <begin position="10"/>
        <end position="148"/>
    </location>
</feature>
<dbReference type="KEGG" id="pmrn:116951883"/>
<accession>A0AAJ7TYT1</accession>
<protein>
    <submittedName>
        <fullName evidence="6">Spermatogenesis associated 6-like protein isoform X1</fullName>
    </submittedName>
</protein>
<dbReference type="Pfam" id="PF14909">
    <property type="entry name" value="SPATA6"/>
    <property type="match status" value="1"/>
</dbReference>
<feature type="compositionally biased region" description="Low complexity" evidence="3">
    <location>
        <begin position="215"/>
        <end position="229"/>
    </location>
</feature>
<organism evidence="5 6">
    <name type="scientific">Petromyzon marinus</name>
    <name type="common">Sea lamprey</name>
    <dbReference type="NCBI Taxonomy" id="7757"/>
    <lineage>
        <taxon>Eukaryota</taxon>
        <taxon>Metazoa</taxon>
        <taxon>Chordata</taxon>
        <taxon>Craniata</taxon>
        <taxon>Vertebrata</taxon>
        <taxon>Cyclostomata</taxon>
        <taxon>Hyperoartia</taxon>
        <taxon>Petromyzontiformes</taxon>
        <taxon>Petromyzontidae</taxon>
        <taxon>Petromyzon</taxon>
    </lineage>
</organism>
<feature type="compositionally biased region" description="Polar residues" evidence="3">
    <location>
        <begin position="238"/>
        <end position="253"/>
    </location>
</feature>
<dbReference type="GO" id="GO:0120212">
    <property type="term" value="C:sperm head-tail coupling apparatus"/>
    <property type="evidence" value="ECO:0007669"/>
    <property type="project" value="InterPro"/>
</dbReference>
<evidence type="ECO:0000256" key="3">
    <source>
        <dbReference type="SAM" id="MobiDB-lite"/>
    </source>
</evidence>
<reference evidence="6" key="1">
    <citation type="submission" date="2025-08" db="UniProtKB">
        <authorList>
            <consortium name="RefSeq"/>
        </authorList>
    </citation>
    <scope>IDENTIFICATION</scope>
    <source>
        <tissue evidence="6">Sperm</tissue>
    </source>
</reference>
<dbReference type="GO" id="GO:0032027">
    <property type="term" value="F:myosin light chain binding"/>
    <property type="evidence" value="ECO:0007669"/>
    <property type="project" value="InterPro"/>
</dbReference>
<dbReference type="Proteomes" id="UP001318040">
    <property type="component" value="Chromosome 44"/>
</dbReference>
<keyword evidence="5" id="KW-1185">Reference proteome</keyword>
<dbReference type="InterPro" id="IPR042769">
    <property type="entry name" value="SPATA6_fam"/>
</dbReference>
<gene>
    <name evidence="6" type="primary">LOC116951883</name>
</gene>
<evidence type="ECO:0000259" key="4">
    <source>
        <dbReference type="Pfam" id="PF14909"/>
    </source>
</evidence>
<name>A0AAJ7TYT1_PETMA</name>
<dbReference type="GO" id="GO:0007283">
    <property type="term" value="P:spermatogenesis"/>
    <property type="evidence" value="ECO:0007669"/>
    <property type="project" value="InterPro"/>
</dbReference>
<feature type="region of interest" description="Disordered" evidence="3">
    <location>
        <begin position="181"/>
        <end position="323"/>
    </location>
</feature>
<dbReference type="AlphaFoldDB" id="A0AAJ7TYT1"/>
<evidence type="ECO:0000313" key="5">
    <source>
        <dbReference type="Proteomes" id="UP001318040"/>
    </source>
</evidence>